<name>A0ABQ8M4U6_LABRO</name>
<dbReference type="PANTHER" id="PTHR35617">
    <property type="entry name" value="PHAGE_INTEGRASE DOMAIN-CONTAINING PROTEIN"/>
    <property type="match status" value="1"/>
</dbReference>
<evidence type="ECO:0000256" key="1">
    <source>
        <dbReference type="ARBA" id="ARBA00023172"/>
    </source>
</evidence>
<dbReference type="Gene3D" id="3.10.10.10">
    <property type="entry name" value="HIV Type 1 Reverse Transcriptase, subunit A, domain 1"/>
    <property type="match status" value="1"/>
</dbReference>
<keyword evidence="1" id="KW-0233">DNA recombination</keyword>
<reference evidence="3 4" key="1">
    <citation type="submission" date="2022-01" db="EMBL/GenBank/DDBJ databases">
        <title>A high-quality chromosome-level genome assembly of rohu carp, Labeo rohita.</title>
        <authorList>
            <person name="Arick M.A. II"/>
            <person name="Hsu C.-Y."/>
            <person name="Magbanua Z."/>
            <person name="Pechanova O."/>
            <person name="Grover C."/>
            <person name="Miller E."/>
            <person name="Thrash A."/>
            <person name="Ezzel L."/>
            <person name="Alam S."/>
            <person name="Benzie J."/>
            <person name="Hamilton M."/>
            <person name="Karsi A."/>
            <person name="Lawrence M.L."/>
            <person name="Peterson D.G."/>
        </authorList>
    </citation>
    <scope>NUCLEOTIDE SEQUENCE [LARGE SCALE GENOMIC DNA]</scope>
    <source>
        <strain evidence="4">BAU-BD-2019</strain>
        <tissue evidence="3">Blood</tissue>
    </source>
</reference>
<dbReference type="Gene3D" id="3.30.70.270">
    <property type="match status" value="1"/>
</dbReference>
<comment type="caution">
    <text evidence="3">The sequence shown here is derived from an EMBL/GenBank/DDBJ whole genome shotgun (WGS) entry which is preliminary data.</text>
</comment>
<gene>
    <name evidence="3" type="ORF">H4Q32_021329</name>
</gene>
<accession>A0ABQ8M4U6</accession>
<dbReference type="SUPFAM" id="SSF56349">
    <property type="entry name" value="DNA breaking-rejoining enzymes"/>
    <property type="match status" value="1"/>
</dbReference>
<evidence type="ECO:0000313" key="3">
    <source>
        <dbReference type="EMBL" id="KAI2657222.1"/>
    </source>
</evidence>
<dbReference type="SUPFAM" id="SSF56672">
    <property type="entry name" value="DNA/RNA polymerases"/>
    <property type="match status" value="1"/>
</dbReference>
<dbReference type="Gene3D" id="1.10.443.10">
    <property type="entry name" value="Intergrase catalytic core"/>
    <property type="match status" value="1"/>
</dbReference>
<dbReference type="InterPro" id="IPR013762">
    <property type="entry name" value="Integrase-like_cat_sf"/>
</dbReference>
<proteinExistence type="predicted"/>
<sequence length="1006" mass="111026">MQRLYVRSGIIHLFVIGSTARPAGKFSLKELDGMDYVFTSCLLRVTFFVKKPQLTSTASCSVPSASGYEATAILSQYGLDLLFEAPAGEDKVTAASEGGREPSDADTSSELTSSVADSQSVADAEMTAALERAAKEIGLELDDWFLGNNRDSTPCSFPVPFFPKVHEELTKSWKAPFSARTRYTNSSNWQTATTWSIKEQFPSSLGVFHSVSDPPCNVWTLFPSTRTCVGTPLMFPHVLKQQIRSDDLPRQEDPLFGSHLMNLPSRTASGPLGFLPPATGCFALSSHSSPTPGTSGVTPLRPLVESFLDWLNLPNPSRWLLRNIRLGYAIQFARCPPRYHGVLFTSVQGENAAVLRAEIAVKDFGEGCDRNCPLSPYFIVPKKGGGLRQILYLRVLSRALHKLPFKMLTLKHILTCVRVQDWFVAIDLKDAYFHVSILPRQAIPAICLQRSAYQYKVLLFGLSLSPRVFTNLDDWLIPAHSRDLVCPHRDVDLAPAKPANSPKLRVSLFLISLQGKWRFQPQTVQLSRLGQAQVDLFASPESTHCQLWNGLTEAPLGIDALALSWPRDLHKYAFPPVSVIAQTLCKVREDREHVLLDLLSQGKGTIWLPCPDLWNLHQEDFRDLPPSVVNTLLQDRALSTRWLYGLKLHLFMNWCSSQGKDPQRCGIESVPSVLQGGLDRHLSASTLKVHVAAISANHDLMEGRSVLQQDPSEPLQSVDLNALSLKTALLTALTSFKRVGDLQALSINGSCLEFGLADSHVLLRPWSGYMPKVPTTPFRDQVVTLQAIPSQEGDSRGQQKGKAVSKQRISHWLVDAIRMAYQARGLPCPLGVRAHSTRGVAASAAFVNGASLTDICRAAGWATPNTFARFYNLRIGQSIERGVERERETVNPERSWSGAVIKCTERGGEIVGAPLRSHTLFSTFPCVNPEQPFHHLALLDVAKFGGGTCYKNPVQVSFPSGNSHCPNVLKTLSRSTEERPGCRTLPVTGQFLNVGRSRKGSTLQHY</sequence>
<dbReference type="InterPro" id="IPR043502">
    <property type="entry name" value="DNA/RNA_pol_sf"/>
</dbReference>
<dbReference type="PANTHER" id="PTHR35617:SF3">
    <property type="entry name" value="CORE-BINDING (CB) DOMAIN-CONTAINING PROTEIN"/>
    <property type="match status" value="1"/>
</dbReference>
<dbReference type="EMBL" id="JACTAM010000014">
    <property type="protein sequence ID" value="KAI2657222.1"/>
    <property type="molecule type" value="Genomic_DNA"/>
</dbReference>
<evidence type="ECO:0000313" key="4">
    <source>
        <dbReference type="Proteomes" id="UP000830375"/>
    </source>
</evidence>
<feature type="compositionally biased region" description="Basic and acidic residues" evidence="2">
    <location>
        <begin position="92"/>
        <end position="103"/>
    </location>
</feature>
<feature type="region of interest" description="Disordered" evidence="2">
    <location>
        <begin position="92"/>
        <end position="120"/>
    </location>
</feature>
<evidence type="ECO:0000256" key="2">
    <source>
        <dbReference type="SAM" id="MobiDB-lite"/>
    </source>
</evidence>
<organism evidence="3 4">
    <name type="scientific">Labeo rohita</name>
    <name type="common">Indian major carp</name>
    <name type="synonym">Cyprinus rohita</name>
    <dbReference type="NCBI Taxonomy" id="84645"/>
    <lineage>
        <taxon>Eukaryota</taxon>
        <taxon>Metazoa</taxon>
        <taxon>Chordata</taxon>
        <taxon>Craniata</taxon>
        <taxon>Vertebrata</taxon>
        <taxon>Euteleostomi</taxon>
        <taxon>Actinopterygii</taxon>
        <taxon>Neopterygii</taxon>
        <taxon>Teleostei</taxon>
        <taxon>Ostariophysi</taxon>
        <taxon>Cypriniformes</taxon>
        <taxon>Cyprinidae</taxon>
        <taxon>Labeoninae</taxon>
        <taxon>Labeonini</taxon>
        <taxon>Labeo</taxon>
    </lineage>
</organism>
<dbReference type="InterPro" id="IPR011010">
    <property type="entry name" value="DNA_brk_join_enz"/>
</dbReference>
<keyword evidence="4" id="KW-1185">Reference proteome</keyword>
<dbReference type="SUPFAM" id="SSF47823">
    <property type="entry name" value="lambda integrase-like, N-terminal domain"/>
    <property type="match status" value="1"/>
</dbReference>
<dbReference type="InterPro" id="IPR043128">
    <property type="entry name" value="Rev_trsase/Diguanyl_cyclase"/>
</dbReference>
<protein>
    <submittedName>
        <fullName evidence="3">Transposon Ty3-G Gag-Pol polyprotein</fullName>
    </submittedName>
</protein>
<dbReference type="Proteomes" id="UP000830375">
    <property type="component" value="Unassembled WGS sequence"/>
</dbReference>